<evidence type="ECO:0000313" key="3">
    <source>
        <dbReference type="Proteomes" id="UP000192746"/>
    </source>
</evidence>
<keyword evidence="1" id="KW-1133">Transmembrane helix</keyword>
<proteinExistence type="predicted"/>
<dbReference type="Proteomes" id="UP000192746">
    <property type="component" value="Unassembled WGS sequence"/>
</dbReference>
<protein>
    <submittedName>
        <fullName evidence="2">Uncharacterized protein</fullName>
    </submittedName>
</protein>
<feature type="transmembrane region" description="Helical" evidence="1">
    <location>
        <begin position="12"/>
        <end position="35"/>
    </location>
</feature>
<organism evidence="2 3">
    <name type="scientific">Zunongwangia atlantica 22II14-10F7</name>
    <dbReference type="NCBI Taxonomy" id="1185767"/>
    <lineage>
        <taxon>Bacteria</taxon>
        <taxon>Pseudomonadati</taxon>
        <taxon>Bacteroidota</taxon>
        <taxon>Flavobacteriia</taxon>
        <taxon>Flavobacteriales</taxon>
        <taxon>Flavobacteriaceae</taxon>
        <taxon>Zunongwangia</taxon>
    </lineage>
</organism>
<dbReference type="EMBL" id="ARYN01000024">
    <property type="protein sequence ID" value="ORL43827.1"/>
    <property type="molecule type" value="Genomic_DNA"/>
</dbReference>
<accession>A0A1Y1SYJ3</accession>
<comment type="caution">
    <text evidence="2">The sequence shown here is derived from an EMBL/GenBank/DDBJ whole genome shotgun (WGS) entry which is preliminary data.</text>
</comment>
<sequence>MNFRLFFHYINYLLYLIILICLQILFFQILGLFGYFSQVEILIKISVGVIIFAIGMFIFLKTAIQISENHRIDKNN</sequence>
<evidence type="ECO:0000313" key="2">
    <source>
        <dbReference type="EMBL" id="ORL43827.1"/>
    </source>
</evidence>
<keyword evidence="3" id="KW-1185">Reference proteome</keyword>
<keyword evidence="1" id="KW-0472">Membrane</keyword>
<dbReference type="AlphaFoldDB" id="A0A1Y1SYJ3"/>
<feature type="transmembrane region" description="Helical" evidence="1">
    <location>
        <begin position="41"/>
        <end position="60"/>
    </location>
</feature>
<name>A0A1Y1SYJ3_9FLAO</name>
<gene>
    <name evidence="2" type="ORF">IIF7_18849</name>
</gene>
<reference evidence="2 3" key="1">
    <citation type="submission" date="2013-04" db="EMBL/GenBank/DDBJ databases">
        <title>Zunongwangia sp. 22II14-10F7 Genome Sequencing.</title>
        <authorList>
            <person name="Lai Q."/>
            <person name="Shao Z."/>
        </authorList>
    </citation>
    <scope>NUCLEOTIDE SEQUENCE [LARGE SCALE GENOMIC DNA]</scope>
    <source>
        <strain evidence="2 3">22II14-10F7</strain>
    </source>
</reference>
<dbReference type="STRING" id="1185767.IIF7_18849"/>
<evidence type="ECO:0000256" key="1">
    <source>
        <dbReference type="SAM" id="Phobius"/>
    </source>
</evidence>
<keyword evidence="1" id="KW-0812">Transmembrane</keyword>